<proteinExistence type="inferred from homology"/>
<reference evidence="11" key="1">
    <citation type="submission" date="2016-01" db="EMBL/GenBank/DDBJ databases">
        <title>Reference transcriptome for the parasite Schistocephalus solidus: insights into the molecular evolution of parasitism.</title>
        <authorList>
            <person name="Hebert F.O."/>
            <person name="Grambauer S."/>
            <person name="Barber I."/>
            <person name="Landry C.R."/>
            <person name="Aubin-Horth N."/>
        </authorList>
    </citation>
    <scope>NUCLEOTIDE SEQUENCE</scope>
</reference>
<dbReference type="InterPro" id="IPR009038">
    <property type="entry name" value="GOLD_dom"/>
</dbReference>
<evidence type="ECO:0000256" key="6">
    <source>
        <dbReference type="ARBA" id="ARBA00023136"/>
    </source>
</evidence>
<feature type="signal peptide" evidence="9">
    <location>
        <begin position="1"/>
        <end position="20"/>
    </location>
</feature>
<feature type="domain" description="GOLD" evidence="10">
    <location>
        <begin position="32"/>
        <end position="166"/>
    </location>
</feature>
<evidence type="ECO:0000256" key="1">
    <source>
        <dbReference type="ARBA" id="ARBA00004479"/>
    </source>
</evidence>
<feature type="transmembrane region" description="Helical" evidence="8">
    <location>
        <begin position="182"/>
        <end position="203"/>
    </location>
</feature>
<dbReference type="PANTHER" id="PTHR22811">
    <property type="entry name" value="TRANSMEMBRANE EMP24 DOMAIN-CONTAINING PROTEIN"/>
    <property type="match status" value="1"/>
</dbReference>
<gene>
    <name evidence="11" type="primary">TMED7</name>
    <name evidence="11" type="ORF">TR125087</name>
</gene>
<dbReference type="PROSITE" id="PS50866">
    <property type="entry name" value="GOLD"/>
    <property type="match status" value="1"/>
</dbReference>
<evidence type="ECO:0000256" key="9">
    <source>
        <dbReference type="SAM" id="SignalP"/>
    </source>
</evidence>
<dbReference type="AlphaFoldDB" id="A0A0X3NV84"/>
<evidence type="ECO:0000256" key="4">
    <source>
        <dbReference type="ARBA" id="ARBA00022729"/>
    </source>
</evidence>
<keyword evidence="6 8" id="KW-0472">Membrane</keyword>
<keyword evidence="5 8" id="KW-1133">Transmembrane helix</keyword>
<sequence>MTGYIETFVFLALFASYVHSSAFTFEIPNGEFRCFYNGLTAKKRSQIEFQVISGGNFDVDVTMRDPKNEIVKTFKREQYNYFEYEPQMNGDYQVGLATRFCSTTSFFCTTDHHEFFSAPFERHRSLHRLCYLGRFHPFFILTLAVGSHSFYKCSHPIASLILSVRILLFYSCYRFIPIITFLATLIPSFLIMIALLINSVGYLTKASVDLREKVLRLFQGNIDLFRNA</sequence>
<organism evidence="11">
    <name type="scientific">Schistocephalus solidus</name>
    <name type="common">Tapeworm</name>
    <dbReference type="NCBI Taxonomy" id="70667"/>
    <lineage>
        <taxon>Eukaryota</taxon>
        <taxon>Metazoa</taxon>
        <taxon>Spiralia</taxon>
        <taxon>Lophotrochozoa</taxon>
        <taxon>Platyhelminthes</taxon>
        <taxon>Cestoda</taxon>
        <taxon>Eucestoda</taxon>
        <taxon>Diphyllobothriidea</taxon>
        <taxon>Diphyllobothriidae</taxon>
        <taxon>Schistocephalus</taxon>
    </lineage>
</organism>
<dbReference type="GO" id="GO:0016020">
    <property type="term" value="C:membrane"/>
    <property type="evidence" value="ECO:0007669"/>
    <property type="project" value="UniProtKB-SubCell"/>
</dbReference>
<comment type="subcellular location">
    <subcellularLocation>
        <location evidence="1 7">Membrane</location>
        <topology evidence="1 7">Single-pass type I membrane protein</topology>
    </subcellularLocation>
</comment>
<comment type="similarity">
    <text evidence="2 7">Belongs to the EMP24/GP25L family.</text>
</comment>
<evidence type="ECO:0000256" key="2">
    <source>
        <dbReference type="ARBA" id="ARBA00007104"/>
    </source>
</evidence>
<protein>
    <submittedName>
        <fullName evidence="11">Transmembrane emp24 domain-containing protein 7</fullName>
    </submittedName>
</protein>
<dbReference type="EMBL" id="GEEE01019750">
    <property type="protein sequence ID" value="JAP43475.1"/>
    <property type="molecule type" value="Transcribed_RNA"/>
</dbReference>
<evidence type="ECO:0000256" key="3">
    <source>
        <dbReference type="ARBA" id="ARBA00022692"/>
    </source>
</evidence>
<name>A0A0X3NV84_SCHSO</name>
<evidence type="ECO:0000256" key="8">
    <source>
        <dbReference type="SAM" id="Phobius"/>
    </source>
</evidence>
<accession>A0A0X3NV84</accession>
<keyword evidence="3 7" id="KW-0812">Transmembrane</keyword>
<dbReference type="InterPro" id="IPR015720">
    <property type="entry name" value="Emp24-like"/>
</dbReference>
<evidence type="ECO:0000256" key="5">
    <source>
        <dbReference type="ARBA" id="ARBA00022989"/>
    </source>
</evidence>
<evidence type="ECO:0000259" key="10">
    <source>
        <dbReference type="PROSITE" id="PS50866"/>
    </source>
</evidence>
<evidence type="ECO:0000256" key="7">
    <source>
        <dbReference type="RuleBase" id="RU003827"/>
    </source>
</evidence>
<dbReference type="Pfam" id="PF01105">
    <property type="entry name" value="EMP24_GP25L"/>
    <property type="match status" value="1"/>
</dbReference>
<evidence type="ECO:0000313" key="11">
    <source>
        <dbReference type="EMBL" id="JAP43475.1"/>
    </source>
</evidence>
<feature type="chain" id="PRO_5007050772" evidence="9">
    <location>
        <begin position="21"/>
        <end position="228"/>
    </location>
</feature>
<keyword evidence="4 9" id="KW-0732">Signal</keyword>